<dbReference type="KEGG" id="rhs:A3Q41_03482"/>
<keyword evidence="1" id="KW-0808">Transferase</keyword>
<reference evidence="2 3" key="1">
    <citation type="journal article" date="2016" name="Genome Announc.">
        <title>Complete Genome and Plasmid Sequences for Rhodococcus fascians D188 and Draft Sequences for Rhodococcus Isolates PBTS 1 and PBTS 2.</title>
        <authorList>
            <person name="Stamler R.A."/>
            <person name="Vereecke D."/>
            <person name="Zhang Y."/>
            <person name="Schilkey F."/>
            <person name="Devitt N."/>
            <person name="Randall J.J."/>
        </authorList>
    </citation>
    <scope>NUCLEOTIDE SEQUENCE [LARGE SCALE GENOMIC DNA]</scope>
    <source>
        <strain evidence="2 3">PBTS2</strain>
    </source>
</reference>
<evidence type="ECO:0000256" key="1">
    <source>
        <dbReference type="PIRNR" id="PIRNR006221"/>
    </source>
</evidence>
<comment type="similarity">
    <text evidence="1">Belongs to the fructosamine kinase family.</text>
</comment>
<dbReference type="PANTHER" id="PTHR12149">
    <property type="entry name" value="FRUCTOSAMINE 3 KINASE-RELATED PROTEIN"/>
    <property type="match status" value="1"/>
</dbReference>
<evidence type="ECO:0000313" key="2">
    <source>
        <dbReference type="EMBL" id="AMY24770.1"/>
    </source>
</evidence>
<dbReference type="AlphaFoldDB" id="A0A143QP34"/>
<dbReference type="Pfam" id="PF03881">
    <property type="entry name" value="Fructosamin_kin"/>
    <property type="match status" value="1"/>
</dbReference>
<accession>A0A143QP34</accession>
<sequence length="264" mass="28215">MSFDVSGSTDTFVKRDTRAHPDFFEAEATGLAWLGETGVPVVGVLDRGPTFIELERLTAARPTEIAARRFGRALARMHDGGAAGFGAPPNRPDGTPFPGQLFIGSRPMTNTVHATWGSFYAAERVLPFLRIAVDAGNVTQSEAATVEAACERVADGEFDDDEPPSRIHGDLWNGNVFWTDAGVVLIDPAAHGGHRETDLAMAALFGCPHLDAMVDGYESVHPLRTGWRDRTALHQLHPLAVHAAGHGRSYGTALHSAALSTLAT</sequence>
<organism evidence="2 3">
    <name type="scientific">Rhodococcoides fascians</name>
    <name type="common">Rhodococcus fascians</name>
    <dbReference type="NCBI Taxonomy" id="1828"/>
    <lineage>
        <taxon>Bacteria</taxon>
        <taxon>Bacillati</taxon>
        <taxon>Actinomycetota</taxon>
        <taxon>Actinomycetes</taxon>
        <taxon>Mycobacteriales</taxon>
        <taxon>Nocardiaceae</taxon>
        <taxon>Rhodococcoides</taxon>
    </lineage>
</organism>
<dbReference type="PIRSF" id="PIRSF006221">
    <property type="entry name" value="Ketosamine-3-kinase"/>
    <property type="match status" value="1"/>
</dbReference>
<name>A0A143QP34_RHOFA</name>
<dbReference type="Gene3D" id="1.20.1270.240">
    <property type="match status" value="1"/>
</dbReference>
<dbReference type="InterPro" id="IPR011009">
    <property type="entry name" value="Kinase-like_dom_sf"/>
</dbReference>
<evidence type="ECO:0008006" key="4">
    <source>
        <dbReference type="Google" id="ProtNLM"/>
    </source>
</evidence>
<dbReference type="EMBL" id="CP015220">
    <property type="protein sequence ID" value="AMY24770.1"/>
    <property type="molecule type" value="Genomic_DNA"/>
</dbReference>
<dbReference type="PANTHER" id="PTHR12149:SF8">
    <property type="entry name" value="PROTEIN-RIBULOSAMINE 3-KINASE"/>
    <property type="match status" value="1"/>
</dbReference>
<dbReference type="InterPro" id="IPR016477">
    <property type="entry name" value="Fructo-/Ketosamine-3-kinase"/>
</dbReference>
<dbReference type="PATRIC" id="fig|1653479.3.peg.3531"/>
<protein>
    <recommendedName>
        <fullName evidence="4">Fructosamine kinase</fullName>
    </recommendedName>
</protein>
<dbReference type="Gene3D" id="1.10.510.10">
    <property type="entry name" value="Transferase(Phosphotransferase) domain 1"/>
    <property type="match status" value="1"/>
</dbReference>
<keyword evidence="3" id="KW-1185">Reference proteome</keyword>
<dbReference type="Gene3D" id="3.30.200.20">
    <property type="entry name" value="Phosphorylase Kinase, domain 1"/>
    <property type="match status" value="1"/>
</dbReference>
<proteinExistence type="inferred from homology"/>
<keyword evidence="1" id="KW-0418">Kinase</keyword>
<dbReference type="Proteomes" id="UP000076038">
    <property type="component" value="Chromosome"/>
</dbReference>
<evidence type="ECO:0000313" key="3">
    <source>
        <dbReference type="Proteomes" id="UP000076038"/>
    </source>
</evidence>
<dbReference type="GO" id="GO:0016301">
    <property type="term" value="F:kinase activity"/>
    <property type="evidence" value="ECO:0007669"/>
    <property type="project" value="UniProtKB-UniRule"/>
</dbReference>
<reference evidence="3" key="2">
    <citation type="submission" date="2016-04" db="EMBL/GenBank/DDBJ databases">
        <title>Complete Genome and Plasmid Sequences for Rhodococcus fascians D188 and Draft Sequences for Rhodococcus spp. Isolates PBTS 1 and PBTS 2.</title>
        <authorList>
            <person name="Stamer R."/>
            <person name="Vereecke D."/>
            <person name="Zhang Y."/>
            <person name="Schilkey F."/>
            <person name="Devitt N."/>
            <person name="Randall J."/>
        </authorList>
    </citation>
    <scope>NUCLEOTIDE SEQUENCE [LARGE SCALE GENOMIC DNA]</scope>
    <source>
        <strain evidence="3">PBTS2</strain>
    </source>
</reference>
<gene>
    <name evidence="2" type="ORF">A3Q41_03482</name>
</gene>
<dbReference type="SUPFAM" id="SSF56112">
    <property type="entry name" value="Protein kinase-like (PK-like)"/>
    <property type="match status" value="1"/>
</dbReference>